<comment type="caution">
    <text evidence="2">The sequence shown here is derived from an EMBL/GenBank/DDBJ whole genome shotgun (WGS) entry which is preliminary data.</text>
</comment>
<protein>
    <submittedName>
        <fullName evidence="2">Uncharacterized protein</fullName>
    </submittedName>
</protein>
<dbReference type="AlphaFoldDB" id="A0AAV5M731"/>
<keyword evidence="3" id="KW-1185">Reference proteome</keyword>
<proteinExistence type="predicted"/>
<evidence type="ECO:0000256" key="1">
    <source>
        <dbReference type="SAM" id="MobiDB-lite"/>
    </source>
</evidence>
<dbReference type="Proteomes" id="UP001054252">
    <property type="component" value="Unassembled WGS sequence"/>
</dbReference>
<reference evidence="2 3" key="1">
    <citation type="journal article" date="2021" name="Commun. Biol.">
        <title>The genome of Shorea leprosula (Dipterocarpaceae) highlights the ecological relevance of drought in aseasonal tropical rainforests.</title>
        <authorList>
            <person name="Ng K.K.S."/>
            <person name="Kobayashi M.J."/>
            <person name="Fawcett J.A."/>
            <person name="Hatakeyama M."/>
            <person name="Paape T."/>
            <person name="Ng C.H."/>
            <person name="Ang C.C."/>
            <person name="Tnah L.H."/>
            <person name="Lee C.T."/>
            <person name="Nishiyama T."/>
            <person name="Sese J."/>
            <person name="O'Brien M.J."/>
            <person name="Copetti D."/>
            <person name="Mohd Noor M.I."/>
            <person name="Ong R.C."/>
            <person name="Putra M."/>
            <person name="Sireger I.Z."/>
            <person name="Indrioko S."/>
            <person name="Kosugi Y."/>
            <person name="Izuno A."/>
            <person name="Isagi Y."/>
            <person name="Lee S.L."/>
            <person name="Shimizu K.K."/>
        </authorList>
    </citation>
    <scope>NUCLEOTIDE SEQUENCE [LARGE SCALE GENOMIC DNA]</scope>
    <source>
        <strain evidence="2">214</strain>
    </source>
</reference>
<dbReference type="EMBL" id="BPVZ01000192">
    <property type="protein sequence ID" value="GKV45257.1"/>
    <property type="molecule type" value="Genomic_DNA"/>
</dbReference>
<name>A0AAV5M731_9ROSI</name>
<feature type="region of interest" description="Disordered" evidence="1">
    <location>
        <begin position="141"/>
        <end position="167"/>
    </location>
</feature>
<evidence type="ECO:0000313" key="3">
    <source>
        <dbReference type="Proteomes" id="UP001054252"/>
    </source>
</evidence>
<evidence type="ECO:0000313" key="2">
    <source>
        <dbReference type="EMBL" id="GKV45257.1"/>
    </source>
</evidence>
<accession>A0AAV5M731</accession>
<gene>
    <name evidence="2" type="ORF">SLEP1_g52366</name>
</gene>
<sequence>MSEMYIARAAEILSVPKTREICEQAIESSLPDKDIHALMVIFGISGMSLRFSMEMKIPSEKCCEPKEVFSASYSQTHFVLPEYMMQKDQSLTLDDAKDKLKHAGVPEVEMAALERQLAPVSKKVNSKDSSRKVGFVSAGVESQTDGGMTPVATEDIDLPEESDSEDEERVCNCTKLHRKMFHLLYLEVLSGRETMVTEMGMRILYQPKIGKVRAV</sequence>
<feature type="compositionally biased region" description="Acidic residues" evidence="1">
    <location>
        <begin position="154"/>
        <end position="167"/>
    </location>
</feature>
<organism evidence="2 3">
    <name type="scientific">Rubroshorea leprosula</name>
    <dbReference type="NCBI Taxonomy" id="152421"/>
    <lineage>
        <taxon>Eukaryota</taxon>
        <taxon>Viridiplantae</taxon>
        <taxon>Streptophyta</taxon>
        <taxon>Embryophyta</taxon>
        <taxon>Tracheophyta</taxon>
        <taxon>Spermatophyta</taxon>
        <taxon>Magnoliopsida</taxon>
        <taxon>eudicotyledons</taxon>
        <taxon>Gunneridae</taxon>
        <taxon>Pentapetalae</taxon>
        <taxon>rosids</taxon>
        <taxon>malvids</taxon>
        <taxon>Malvales</taxon>
        <taxon>Dipterocarpaceae</taxon>
        <taxon>Rubroshorea</taxon>
    </lineage>
</organism>